<accession>A0A4S4KTY4</accession>
<feature type="compositionally biased region" description="Basic and acidic residues" evidence="7">
    <location>
        <begin position="238"/>
        <end position="256"/>
    </location>
</feature>
<keyword evidence="6" id="KW-0175">Coiled coil</keyword>
<evidence type="ECO:0000256" key="6">
    <source>
        <dbReference type="SAM" id="Coils"/>
    </source>
</evidence>
<keyword evidence="4" id="KW-0862">Zinc</keyword>
<sequence>MSEYWVSHKKYFCKYCNIYIADDAPSRNHHEGGMRHKGNVERFVRGLYKSGEKRKQDLEEEKREMAHIEKAAQAAFAQDVGGGTAASLGYTDLDAERLNAEAERRRKEGVAGDWELIAVEEPSTATEVENIRGHAAVPIPVQREADLKREAETQLDEEDTRAFKLRKKKLGAGMGEIYDPGIVPIKLKVKKEEAADELTTAAAKGSQNFNNAFTPGNSAATSVPKWSARGWSKPGTQTEDRPDDQSHEEQSVEGGKEPASQEGGLAKEESYNGVPLLDARTKTESPSSVKLEEVAKSEELEPAAPAPSRGGLFRKRKLPAGGAGSRGRRE</sequence>
<feature type="compositionally biased region" description="Gly residues" evidence="7">
    <location>
        <begin position="321"/>
        <end position="330"/>
    </location>
</feature>
<dbReference type="SMART" id="SM00451">
    <property type="entry name" value="ZnF_U1"/>
    <property type="match status" value="1"/>
</dbReference>
<evidence type="ECO:0000313" key="10">
    <source>
        <dbReference type="Proteomes" id="UP000309038"/>
    </source>
</evidence>
<keyword evidence="5" id="KW-0539">Nucleus</keyword>
<evidence type="ECO:0000256" key="5">
    <source>
        <dbReference type="ARBA" id="ARBA00023242"/>
    </source>
</evidence>
<evidence type="ECO:0000256" key="2">
    <source>
        <dbReference type="ARBA" id="ARBA00022723"/>
    </source>
</evidence>
<feature type="domain" description="Matrin-type" evidence="8">
    <location>
        <begin position="11"/>
        <end position="42"/>
    </location>
</feature>
<comment type="caution">
    <text evidence="9">The sequence shown here is derived from an EMBL/GenBank/DDBJ whole genome shotgun (WGS) entry which is preliminary data.</text>
</comment>
<keyword evidence="3" id="KW-0863">Zinc-finger</keyword>
<dbReference type="EMBL" id="SGPJ01000011">
    <property type="protein sequence ID" value="THH02085.1"/>
    <property type="molecule type" value="Genomic_DNA"/>
</dbReference>
<protein>
    <recommendedName>
        <fullName evidence="8">Matrin-type domain-containing protein</fullName>
    </recommendedName>
</protein>
<comment type="subcellular location">
    <subcellularLocation>
        <location evidence="1">Nucleus</location>
    </subcellularLocation>
</comment>
<evidence type="ECO:0000313" key="9">
    <source>
        <dbReference type="EMBL" id="THH02085.1"/>
    </source>
</evidence>
<proteinExistence type="predicted"/>
<reference evidence="9 10" key="1">
    <citation type="submission" date="2019-02" db="EMBL/GenBank/DDBJ databases">
        <title>Genome sequencing of the rare red list fungi Phlebia centrifuga.</title>
        <authorList>
            <person name="Buettner E."/>
            <person name="Kellner H."/>
        </authorList>
    </citation>
    <scope>NUCLEOTIDE SEQUENCE [LARGE SCALE GENOMIC DNA]</scope>
    <source>
        <strain evidence="9 10">DSM 108282</strain>
    </source>
</reference>
<evidence type="ECO:0000256" key="3">
    <source>
        <dbReference type="ARBA" id="ARBA00022771"/>
    </source>
</evidence>
<dbReference type="InterPro" id="IPR036236">
    <property type="entry name" value="Znf_C2H2_sf"/>
</dbReference>
<feature type="compositionally biased region" description="Polar residues" evidence="7">
    <location>
        <begin position="207"/>
        <end position="221"/>
    </location>
</feature>
<dbReference type="Pfam" id="PF06220">
    <property type="entry name" value="zf-U1"/>
    <property type="match status" value="1"/>
</dbReference>
<dbReference type="InterPro" id="IPR013085">
    <property type="entry name" value="U1-CZ_Znf_C2H2"/>
</dbReference>
<dbReference type="PROSITE" id="PS50171">
    <property type="entry name" value="ZF_MATRIN"/>
    <property type="match status" value="1"/>
</dbReference>
<feature type="region of interest" description="Disordered" evidence="7">
    <location>
        <begin position="207"/>
        <end position="330"/>
    </location>
</feature>
<dbReference type="SUPFAM" id="SSF57667">
    <property type="entry name" value="beta-beta-alpha zinc fingers"/>
    <property type="match status" value="1"/>
</dbReference>
<dbReference type="InterPro" id="IPR000690">
    <property type="entry name" value="Matrin/U1-C_Znf_C2H2"/>
</dbReference>
<dbReference type="Gene3D" id="3.30.160.60">
    <property type="entry name" value="Classic Zinc Finger"/>
    <property type="match status" value="1"/>
</dbReference>
<gene>
    <name evidence="9" type="ORF">EW026_g699</name>
</gene>
<dbReference type="Proteomes" id="UP000309038">
    <property type="component" value="Unassembled WGS sequence"/>
</dbReference>
<feature type="coiled-coil region" evidence="6">
    <location>
        <begin position="48"/>
        <end position="78"/>
    </location>
</feature>
<dbReference type="GO" id="GO:0008270">
    <property type="term" value="F:zinc ion binding"/>
    <property type="evidence" value="ECO:0007669"/>
    <property type="project" value="UniProtKB-KW"/>
</dbReference>
<organism evidence="9 10">
    <name type="scientific">Hermanssonia centrifuga</name>
    <dbReference type="NCBI Taxonomy" id="98765"/>
    <lineage>
        <taxon>Eukaryota</taxon>
        <taxon>Fungi</taxon>
        <taxon>Dikarya</taxon>
        <taxon>Basidiomycota</taxon>
        <taxon>Agaricomycotina</taxon>
        <taxon>Agaricomycetes</taxon>
        <taxon>Polyporales</taxon>
        <taxon>Meruliaceae</taxon>
        <taxon>Hermanssonia</taxon>
    </lineage>
</organism>
<dbReference type="InterPro" id="IPR040023">
    <property type="entry name" value="WBP4"/>
</dbReference>
<dbReference type="GO" id="GO:0071011">
    <property type="term" value="C:precatalytic spliceosome"/>
    <property type="evidence" value="ECO:0007669"/>
    <property type="project" value="TreeGrafter"/>
</dbReference>
<keyword evidence="2" id="KW-0479">Metal-binding</keyword>
<evidence type="ECO:0000259" key="8">
    <source>
        <dbReference type="PROSITE" id="PS50171"/>
    </source>
</evidence>
<evidence type="ECO:0000256" key="1">
    <source>
        <dbReference type="ARBA" id="ARBA00004123"/>
    </source>
</evidence>
<dbReference type="InterPro" id="IPR003604">
    <property type="entry name" value="Matrin/U1-like-C_Znf_C2H2"/>
</dbReference>
<evidence type="ECO:0000256" key="7">
    <source>
        <dbReference type="SAM" id="MobiDB-lite"/>
    </source>
</evidence>
<feature type="compositionally biased region" description="Basic and acidic residues" evidence="7">
    <location>
        <begin position="290"/>
        <end position="299"/>
    </location>
</feature>
<dbReference type="GO" id="GO:0000398">
    <property type="term" value="P:mRNA splicing, via spliceosome"/>
    <property type="evidence" value="ECO:0007669"/>
    <property type="project" value="InterPro"/>
</dbReference>
<dbReference type="AlphaFoldDB" id="A0A4S4KTY4"/>
<name>A0A4S4KTY4_9APHY</name>
<dbReference type="PANTHER" id="PTHR13173">
    <property type="entry name" value="WW DOMAIN BINDING PROTEIN 4"/>
    <property type="match status" value="1"/>
</dbReference>
<keyword evidence="10" id="KW-1185">Reference proteome</keyword>
<evidence type="ECO:0000256" key="4">
    <source>
        <dbReference type="ARBA" id="ARBA00022833"/>
    </source>
</evidence>
<dbReference type="GO" id="GO:0003723">
    <property type="term" value="F:RNA binding"/>
    <property type="evidence" value="ECO:0007669"/>
    <property type="project" value="TreeGrafter"/>
</dbReference>
<dbReference type="PANTHER" id="PTHR13173:SF10">
    <property type="entry name" value="WW DOMAIN-BINDING PROTEIN 4"/>
    <property type="match status" value="1"/>
</dbReference>